<dbReference type="Pfam" id="PF00664">
    <property type="entry name" value="ABC_membrane"/>
    <property type="match status" value="2"/>
</dbReference>
<dbReference type="Gene3D" id="1.20.1560.10">
    <property type="entry name" value="ABC transporter type 1, transmembrane domain"/>
    <property type="match status" value="2"/>
</dbReference>
<feature type="transmembrane region" description="Helical" evidence="10">
    <location>
        <begin position="92"/>
        <end position="114"/>
    </location>
</feature>
<dbReference type="InterPro" id="IPR027417">
    <property type="entry name" value="P-loop_NTPase"/>
</dbReference>
<feature type="transmembrane region" description="Helical" evidence="10">
    <location>
        <begin position="370"/>
        <end position="388"/>
    </location>
</feature>
<sequence length="1298" mass="146353">MDSTKTILVRNPFSKASYISKLFFWWLFPLLKQGKHSDLKTEDIYETLREDESNNLGDLVESAWSHEKYTCAKKGKKPNLLRPLLALFGRKFLIICGFYCLDGWIVVVSQPIFLRLLIKSFGESDAVKESWEPYVYTAGICISTFLHVIILHPCDFVISHIGMKLNNIISVGNPIRPDNPAVTKLTKRWLRSGPILSDALRLHSKSESSVGYIINILSNDVSRFDTSLNFIPFIVVGPIQFVIFMVLLWQEIAISSLSGVVLIILLIPLNYFLGKILVKFRQAIVLKTDRRCNLMNDIILGIRIIKMYAWEQPFSAMVDLIRKNEVKDLRKRGVIRGLHHAAVSFAPKLVPFGEILTYYLLGNELSADKVFFILTVLYTIIQVSVYCIPQAVSGIGELIVSIKRIEEFLLFRENQKLSIGDRNYNSSDPRNSYGVKLVTATTCWSNGTVALNRMSVDLAGDKVVMIVGSVGSGKTAFLQSLLSELTLRSGSISANGVISYASQEAWIFSGDIRQNITFGTKFDDKRYDETISACSLGQDFTQLPYGDRTLVGESGVGLSGGQKVRVNLARAVYRKADIYLFDDPLSAVDSSVSRHIFENCIKSYLKGSLRILVTHQLHYLPLADHIIVLKEGSITASGTYQELMEEGIAFMSHHASSADEQNRQQSLTNEIREQYEDNARLGKPLECHEEQNIGSVTYKNYLGYFTSAKSPILLSLLALSFVLSQFLLNGTDYWLGFWTNETRAKNPQVLNEEKSFHENTYIFIYSGLVALGIIFCVARALLFYEICARISSHLHDDMFTNLVRAPTKFFDDNPSGRVMNRFTRDIGAIDDMLPTAFADTVAIFLSMFGVSVIVILSNYFLTIPTVILFVSLFFIRQYFVTTSRSLKRIESITRSPILSHLSVTMQGLDTIRAFKSQSTLMKQFDSHHDLHSAAWFLFIAVNRWFGIWLELASVMFLVFVTIGFLFVESTGSNVGIAIASTLTLTGSFQWGMRQSAETENFMTCVQRILDYIKIKPEASLKSTQENQPPKHWPNQGQINFQNVSLSYTEEKQSLKNLTFEIKSQEKIGIVGRTGAGKSSIITSFLRLVEPNGTILIDGVDIKKIGLHDLRKNISIIPQDPHFFTVSLRFNLDPFNEFSDNELWSVLGDVDLANSITDLDMDILNGGSNFSIGQRQLVCLARTILRRNRIILIDEATANVDETTDKFIQNTLRSKFKHCTIITVAHRLNTVIDCDKILVLDDGLIKEYDHPHALLMNKDGLFTAMVAKNGESELANMRRIAAESFERNEIPDEMVVTRL</sequence>
<feature type="transmembrane region" description="Helical" evidence="10">
    <location>
        <begin position="836"/>
        <end position="855"/>
    </location>
</feature>
<accession>A0A226EB63</accession>
<evidence type="ECO:0000313" key="13">
    <source>
        <dbReference type="EMBL" id="OXA54041.1"/>
    </source>
</evidence>
<dbReference type="InterPro" id="IPR017871">
    <property type="entry name" value="ABC_transporter-like_CS"/>
</dbReference>
<feature type="transmembrane region" description="Helical" evidence="10">
    <location>
        <begin position="254"/>
        <end position="273"/>
    </location>
</feature>
<dbReference type="FunFam" id="3.40.50.300:FF:000163">
    <property type="entry name" value="Multidrug resistance-associated protein member 4"/>
    <property type="match status" value="1"/>
</dbReference>
<dbReference type="PROSITE" id="PS50893">
    <property type="entry name" value="ABC_TRANSPORTER_2"/>
    <property type="match status" value="2"/>
</dbReference>
<feature type="domain" description="ABC transporter" evidence="11">
    <location>
        <begin position="435"/>
        <end position="656"/>
    </location>
</feature>
<evidence type="ECO:0000256" key="9">
    <source>
        <dbReference type="ARBA" id="ARBA00023136"/>
    </source>
</evidence>
<feature type="domain" description="ABC transmembrane type-1" evidence="12">
    <location>
        <begin position="207"/>
        <end position="382"/>
    </location>
</feature>
<feature type="transmembrane region" description="Helical" evidence="10">
    <location>
        <begin position="711"/>
        <end position="728"/>
    </location>
</feature>
<dbReference type="OrthoDB" id="6500128at2759"/>
<feature type="transmembrane region" description="Helical" evidence="10">
    <location>
        <begin position="945"/>
        <end position="967"/>
    </location>
</feature>
<dbReference type="SUPFAM" id="SSF52540">
    <property type="entry name" value="P-loop containing nucleoside triphosphate hydrolases"/>
    <property type="match status" value="2"/>
</dbReference>
<feature type="transmembrane region" description="Helical" evidence="10">
    <location>
        <begin position="861"/>
        <end position="879"/>
    </location>
</feature>
<proteinExistence type="inferred from homology"/>
<dbReference type="PROSITE" id="PS50929">
    <property type="entry name" value="ABC_TM1F"/>
    <property type="match status" value="2"/>
</dbReference>
<keyword evidence="14" id="KW-1185">Reference proteome</keyword>
<dbReference type="CDD" id="cd18579">
    <property type="entry name" value="ABC_6TM_ABCC_D1"/>
    <property type="match status" value="1"/>
</dbReference>
<dbReference type="InterPro" id="IPR036640">
    <property type="entry name" value="ABC1_TM_sf"/>
</dbReference>
<dbReference type="Proteomes" id="UP000198287">
    <property type="component" value="Unassembled WGS sequence"/>
</dbReference>
<dbReference type="PANTHER" id="PTHR24223:SF456">
    <property type="entry name" value="MULTIDRUG RESISTANCE-ASSOCIATED PROTEIN LETHAL(2)03659"/>
    <property type="match status" value="1"/>
</dbReference>
<dbReference type="Gene3D" id="3.40.50.300">
    <property type="entry name" value="P-loop containing nucleotide triphosphate hydrolases"/>
    <property type="match status" value="2"/>
</dbReference>
<comment type="subcellular location">
    <subcellularLocation>
        <location evidence="1">Membrane</location>
        <topology evidence="1">Multi-pass membrane protein</topology>
    </subcellularLocation>
</comment>
<dbReference type="EMBL" id="LNIX01000005">
    <property type="protein sequence ID" value="OXA54041.1"/>
    <property type="molecule type" value="Genomic_DNA"/>
</dbReference>
<evidence type="ECO:0000256" key="3">
    <source>
        <dbReference type="ARBA" id="ARBA00022448"/>
    </source>
</evidence>
<keyword evidence="8 10" id="KW-1133">Transmembrane helix</keyword>
<dbReference type="InterPro" id="IPR003439">
    <property type="entry name" value="ABC_transporter-like_ATP-bd"/>
</dbReference>
<dbReference type="SUPFAM" id="SSF90123">
    <property type="entry name" value="ABC transporter transmembrane region"/>
    <property type="match status" value="2"/>
</dbReference>
<gene>
    <name evidence="13" type="ORF">Fcan01_10833</name>
</gene>
<dbReference type="FunFam" id="1.20.1560.10:FF:000014">
    <property type="entry name" value="Multidrug resistance-associated protein member 4"/>
    <property type="match status" value="1"/>
</dbReference>
<evidence type="ECO:0000256" key="4">
    <source>
        <dbReference type="ARBA" id="ARBA00022692"/>
    </source>
</evidence>
<organism evidence="13 14">
    <name type="scientific">Folsomia candida</name>
    <name type="common">Springtail</name>
    <dbReference type="NCBI Taxonomy" id="158441"/>
    <lineage>
        <taxon>Eukaryota</taxon>
        <taxon>Metazoa</taxon>
        <taxon>Ecdysozoa</taxon>
        <taxon>Arthropoda</taxon>
        <taxon>Hexapoda</taxon>
        <taxon>Collembola</taxon>
        <taxon>Entomobryomorpha</taxon>
        <taxon>Isotomoidea</taxon>
        <taxon>Isotomidae</taxon>
        <taxon>Proisotominae</taxon>
        <taxon>Folsomia</taxon>
    </lineage>
</organism>
<keyword evidence="4 10" id="KW-0812">Transmembrane</keyword>
<dbReference type="InterPro" id="IPR011527">
    <property type="entry name" value="ABC1_TM_dom"/>
</dbReference>
<dbReference type="InterPro" id="IPR050173">
    <property type="entry name" value="ABC_transporter_C-like"/>
</dbReference>
<dbReference type="FunFam" id="3.40.50.300:FF:000973">
    <property type="entry name" value="Multidrug resistance-associated protein 4"/>
    <property type="match status" value="1"/>
</dbReference>
<comment type="similarity">
    <text evidence="2">Belongs to the ABC transporter superfamily. ABCC family. Conjugate transporter (TC 3.A.1.208) subfamily.</text>
</comment>
<keyword evidence="3" id="KW-0813">Transport</keyword>
<dbReference type="OMA" id="EGHNISR"/>
<evidence type="ECO:0000256" key="5">
    <source>
        <dbReference type="ARBA" id="ARBA00022737"/>
    </source>
</evidence>
<evidence type="ECO:0000313" key="14">
    <source>
        <dbReference type="Proteomes" id="UP000198287"/>
    </source>
</evidence>
<dbReference type="SMART" id="SM00382">
    <property type="entry name" value="AAA"/>
    <property type="match status" value="2"/>
</dbReference>
<keyword evidence="7" id="KW-0067">ATP-binding</keyword>
<dbReference type="InterPro" id="IPR044746">
    <property type="entry name" value="ABCC_6TM_D1"/>
</dbReference>
<reference evidence="13 14" key="1">
    <citation type="submission" date="2015-12" db="EMBL/GenBank/DDBJ databases">
        <title>The genome of Folsomia candida.</title>
        <authorList>
            <person name="Faddeeva A."/>
            <person name="Derks M.F."/>
            <person name="Anvar Y."/>
            <person name="Smit S."/>
            <person name="Van Straalen N."/>
            <person name="Roelofs D."/>
        </authorList>
    </citation>
    <scope>NUCLEOTIDE SEQUENCE [LARGE SCALE GENOMIC DNA]</scope>
    <source>
        <strain evidence="13 14">VU population</strain>
        <tissue evidence="13">Whole body</tissue>
    </source>
</reference>
<evidence type="ECO:0000256" key="2">
    <source>
        <dbReference type="ARBA" id="ARBA00009726"/>
    </source>
</evidence>
<dbReference type="GO" id="GO:0016887">
    <property type="term" value="F:ATP hydrolysis activity"/>
    <property type="evidence" value="ECO:0007669"/>
    <property type="project" value="InterPro"/>
</dbReference>
<evidence type="ECO:0000256" key="7">
    <source>
        <dbReference type="ARBA" id="ARBA00022840"/>
    </source>
</evidence>
<dbReference type="GO" id="GO:0005524">
    <property type="term" value="F:ATP binding"/>
    <property type="evidence" value="ECO:0007669"/>
    <property type="project" value="UniProtKB-KW"/>
</dbReference>
<comment type="caution">
    <text evidence="13">The sequence shown here is derived from an EMBL/GenBank/DDBJ whole genome shotgun (WGS) entry which is preliminary data.</text>
</comment>
<dbReference type="CDD" id="cd03250">
    <property type="entry name" value="ABCC_MRP_domain1"/>
    <property type="match status" value="1"/>
</dbReference>
<dbReference type="Pfam" id="PF00005">
    <property type="entry name" value="ABC_tran"/>
    <property type="match status" value="2"/>
</dbReference>
<evidence type="ECO:0000259" key="11">
    <source>
        <dbReference type="PROSITE" id="PS50893"/>
    </source>
</evidence>
<evidence type="ECO:0000259" key="12">
    <source>
        <dbReference type="PROSITE" id="PS50929"/>
    </source>
</evidence>
<feature type="transmembrane region" description="Helical" evidence="10">
    <location>
        <begin position="228"/>
        <end position="248"/>
    </location>
</feature>
<feature type="transmembrane region" description="Helical" evidence="10">
    <location>
        <begin position="762"/>
        <end position="784"/>
    </location>
</feature>
<feature type="domain" description="ABC transmembrane type-1" evidence="12">
    <location>
        <begin position="716"/>
        <end position="1000"/>
    </location>
</feature>
<feature type="transmembrane region" description="Helical" evidence="10">
    <location>
        <begin position="134"/>
        <end position="158"/>
    </location>
</feature>
<feature type="domain" description="ABC transporter" evidence="11">
    <location>
        <begin position="1038"/>
        <end position="1266"/>
    </location>
</feature>
<evidence type="ECO:0000256" key="8">
    <source>
        <dbReference type="ARBA" id="ARBA00022989"/>
    </source>
</evidence>
<dbReference type="CDD" id="cd03244">
    <property type="entry name" value="ABCC_MRP_domain2"/>
    <property type="match status" value="1"/>
</dbReference>
<protein>
    <submittedName>
        <fullName evidence="13">Multidrug resistance-associated protein 4</fullName>
    </submittedName>
</protein>
<evidence type="ECO:0000256" key="6">
    <source>
        <dbReference type="ARBA" id="ARBA00022741"/>
    </source>
</evidence>
<dbReference type="PANTHER" id="PTHR24223">
    <property type="entry name" value="ATP-BINDING CASSETTE SUB-FAMILY C"/>
    <property type="match status" value="1"/>
</dbReference>
<dbReference type="PROSITE" id="PS00211">
    <property type="entry name" value="ABC_TRANSPORTER_1"/>
    <property type="match status" value="1"/>
</dbReference>
<dbReference type="InterPro" id="IPR003593">
    <property type="entry name" value="AAA+_ATPase"/>
</dbReference>
<dbReference type="GO" id="GO:0016020">
    <property type="term" value="C:membrane"/>
    <property type="evidence" value="ECO:0007669"/>
    <property type="project" value="UniProtKB-SubCell"/>
</dbReference>
<evidence type="ECO:0000256" key="1">
    <source>
        <dbReference type="ARBA" id="ARBA00004141"/>
    </source>
</evidence>
<keyword evidence="5" id="KW-0677">Repeat</keyword>
<dbReference type="GO" id="GO:0140359">
    <property type="term" value="F:ABC-type transporter activity"/>
    <property type="evidence" value="ECO:0007669"/>
    <property type="project" value="InterPro"/>
</dbReference>
<name>A0A226EB63_FOLCA</name>
<evidence type="ECO:0000256" key="10">
    <source>
        <dbReference type="SAM" id="Phobius"/>
    </source>
</evidence>
<keyword evidence="9 10" id="KW-0472">Membrane</keyword>
<keyword evidence="6" id="KW-0547">Nucleotide-binding</keyword>